<sequence>MSFVSKQPFMYASHQDNLSSGMKRQRNGNPARYSVSLKSETGAVATTVHGDAAVSVGQISQWSEQLSSLVSNAQDYLSERTVTEATHIHPEYSAISPSLMLVESLSESSSNVTPATLSNPSDIPVIYVSDFPKEPSVSDKRKPRIPISQRLGPRISKPTNSRAYTADNLKRRRKHSVVCKSDFVHNIRRVYIYGLMKPPNISMRACLSNSYGVDPTGIIFSHYIAYQVTELFVHGQHTQRLTNGLSKLNSVLHLKGFKPLEPNVLPHYILSLAQLDAFPGIYKESIRATFGNPHMLRGTFERYAQEYMVEIGAVALDNTMAAPGRHIL</sequence>
<organism evidence="1 2">
    <name type="scientific">Linderina pennispora</name>
    <dbReference type="NCBI Taxonomy" id="61395"/>
    <lineage>
        <taxon>Eukaryota</taxon>
        <taxon>Fungi</taxon>
        <taxon>Fungi incertae sedis</taxon>
        <taxon>Zoopagomycota</taxon>
        <taxon>Kickxellomycotina</taxon>
        <taxon>Kickxellomycetes</taxon>
        <taxon>Kickxellales</taxon>
        <taxon>Kickxellaceae</taxon>
        <taxon>Linderina</taxon>
    </lineage>
</organism>
<evidence type="ECO:0000313" key="1">
    <source>
        <dbReference type="EMBL" id="ORX66457.1"/>
    </source>
</evidence>
<dbReference type="RefSeq" id="XP_040740445.1">
    <property type="nucleotide sequence ID" value="XM_040885751.1"/>
</dbReference>
<dbReference type="OrthoDB" id="10534827at2759"/>
<comment type="caution">
    <text evidence="1">The sequence shown here is derived from an EMBL/GenBank/DDBJ whole genome shotgun (WGS) entry which is preliminary data.</text>
</comment>
<dbReference type="EMBL" id="MCFD01000015">
    <property type="protein sequence ID" value="ORX66457.1"/>
    <property type="molecule type" value="Genomic_DNA"/>
</dbReference>
<reference evidence="1 2" key="1">
    <citation type="submission" date="2016-07" db="EMBL/GenBank/DDBJ databases">
        <title>Pervasive Adenine N6-methylation of Active Genes in Fungi.</title>
        <authorList>
            <consortium name="DOE Joint Genome Institute"/>
            <person name="Mondo S.J."/>
            <person name="Dannebaum R.O."/>
            <person name="Kuo R.C."/>
            <person name="Labutti K."/>
            <person name="Haridas S."/>
            <person name="Kuo A."/>
            <person name="Salamov A."/>
            <person name="Ahrendt S.R."/>
            <person name="Lipzen A."/>
            <person name="Sullivan W."/>
            <person name="Andreopoulos W.B."/>
            <person name="Clum A."/>
            <person name="Lindquist E."/>
            <person name="Daum C."/>
            <person name="Ramamoorthy G.K."/>
            <person name="Gryganskyi A."/>
            <person name="Culley D."/>
            <person name="Magnuson J.K."/>
            <person name="James T.Y."/>
            <person name="O'Malley M.A."/>
            <person name="Stajich J.E."/>
            <person name="Spatafora J.W."/>
            <person name="Visel A."/>
            <person name="Grigoriev I.V."/>
        </authorList>
    </citation>
    <scope>NUCLEOTIDE SEQUENCE [LARGE SCALE GENOMIC DNA]</scope>
    <source>
        <strain evidence="1 2">ATCC 12442</strain>
    </source>
</reference>
<proteinExistence type="predicted"/>
<dbReference type="Proteomes" id="UP000193922">
    <property type="component" value="Unassembled WGS sequence"/>
</dbReference>
<gene>
    <name evidence="1" type="ORF">DL89DRAFT_260106</name>
</gene>
<accession>A0A1Y1VYW6</accession>
<keyword evidence="2" id="KW-1185">Reference proteome</keyword>
<dbReference type="AlphaFoldDB" id="A0A1Y1VYW6"/>
<dbReference type="GeneID" id="63802399"/>
<evidence type="ECO:0000313" key="2">
    <source>
        <dbReference type="Proteomes" id="UP000193922"/>
    </source>
</evidence>
<protein>
    <submittedName>
        <fullName evidence="1">Uncharacterized protein</fullName>
    </submittedName>
</protein>
<name>A0A1Y1VYW6_9FUNG</name>